<reference evidence="14" key="1">
    <citation type="submission" date="2017-09" db="EMBL/GenBank/DDBJ databases">
        <title>Depth-based differentiation of microbial function through sediment-hosted aquifers and enrichment of novel symbionts in the deep terrestrial subsurface.</title>
        <authorList>
            <person name="Probst A.J."/>
            <person name="Ladd B."/>
            <person name="Jarett J.K."/>
            <person name="Geller-Mcgrath D.E."/>
            <person name="Sieber C.M.K."/>
            <person name="Emerson J.B."/>
            <person name="Anantharaman K."/>
            <person name="Thomas B.C."/>
            <person name="Malmstrom R."/>
            <person name="Stieglmeier M."/>
            <person name="Klingl A."/>
            <person name="Woyke T."/>
            <person name="Ryan C.M."/>
            <person name="Banfield J.F."/>
        </authorList>
    </citation>
    <scope>NUCLEOTIDE SEQUENCE [LARGE SCALE GENOMIC DNA]</scope>
</reference>
<dbReference type="Pfam" id="PF17820">
    <property type="entry name" value="PDZ_6"/>
    <property type="match status" value="1"/>
</dbReference>
<evidence type="ECO:0000259" key="12">
    <source>
        <dbReference type="SMART" id="SM00228"/>
    </source>
</evidence>
<dbReference type="EC" id="3.4.24.-" evidence="11"/>
<feature type="transmembrane region" description="Helical" evidence="11">
    <location>
        <begin position="71"/>
        <end position="95"/>
    </location>
</feature>
<dbReference type="Proteomes" id="UP000228781">
    <property type="component" value="Unassembled WGS sequence"/>
</dbReference>
<dbReference type="GO" id="GO:0016020">
    <property type="term" value="C:membrane"/>
    <property type="evidence" value="ECO:0007669"/>
    <property type="project" value="UniProtKB-SubCell"/>
</dbReference>
<evidence type="ECO:0000256" key="1">
    <source>
        <dbReference type="ARBA" id="ARBA00001947"/>
    </source>
</evidence>
<feature type="transmembrane region" description="Helical" evidence="11">
    <location>
        <begin position="252"/>
        <end position="272"/>
    </location>
</feature>
<comment type="similarity">
    <text evidence="3 11">Belongs to the peptidase M50B family.</text>
</comment>
<dbReference type="InterPro" id="IPR041489">
    <property type="entry name" value="PDZ_6"/>
</dbReference>
<feature type="domain" description="PDZ" evidence="12">
    <location>
        <begin position="88"/>
        <end position="160"/>
    </location>
</feature>
<sequence length="325" mass="34968">HFLLSKLFGVKVTEFGFGYPPRIWGKRIKGTLYSINLIPFGGFARIKGTEGEYSGVGDADSFAVQPMWKRVAITAGGVLGNFVLAWVLFVTLFVVGNPTPAGKVYVDEVKLNSPAELVGIVAGDHILSFEGEKVETADELVTLAEKNAGKLTVMEVEHEGKARLAAAVPRANPPSGEGPLGFVVSTAVLYQKTAVWRAPFTAFAEAAKTVGEMVRFAFKLVGDLVQGKAVLLGGPVAIFALTETYAAYGLKIFLQFIALLSVNLVVVNLFPIPALDGGRLLFVAVEIIRGKKTSVETEQFANSLGFAFLIILMILLTIHDIQTFF</sequence>
<evidence type="ECO:0000256" key="8">
    <source>
        <dbReference type="ARBA" id="ARBA00022989"/>
    </source>
</evidence>
<feature type="transmembrane region" description="Helical" evidence="11">
    <location>
        <begin position="300"/>
        <end position="318"/>
    </location>
</feature>
<keyword evidence="5 11" id="KW-0812">Transmembrane</keyword>
<dbReference type="PANTHER" id="PTHR42837">
    <property type="entry name" value="REGULATOR OF SIGMA-E PROTEASE RSEP"/>
    <property type="match status" value="1"/>
</dbReference>
<dbReference type="Gene3D" id="2.30.42.10">
    <property type="match status" value="1"/>
</dbReference>
<comment type="cofactor">
    <cofactor evidence="1 11">
        <name>Zn(2+)</name>
        <dbReference type="ChEBI" id="CHEBI:29105"/>
    </cofactor>
</comment>
<dbReference type="NCBIfam" id="TIGR00054">
    <property type="entry name" value="RIP metalloprotease RseP"/>
    <property type="match status" value="1"/>
</dbReference>
<evidence type="ECO:0000256" key="5">
    <source>
        <dbReference type="ARBA" id="ARBA00022692"/>
    </source>
</evidence>
<name>A0A2M8EJ44_UNCKA</name>
<dbReference type="GO" id="GO:0004222">
    <property type="term" value="F:metalloendopeptidase activity"/>
    <property type="evidence" value="ECO:0007669"/>
    <property type="project" value="InterPro"/>
</dbReference>
<keyword evidence="7 11" id="KW-0862">Zinc</keyword>
<dbReference type="InterPro" id="IPR008915">
    <property type="entry name" value="Peptidase_M50"/>
</dbReference>
<feature type="non-terminal residue" evidence="13">
    <location>
        <position position="1"/>
    </location>
</feature>
<evidence type="ECO:0000256" key="9">
    <source>
        <dbReference type="ARBA" id="ARBA00023049"/>
    </source>
</evidence>
<keyword evidence="8 11" id="KW-1133">Transmembrane helix</keyword>
<dbReference type="CDD" id="cd06163">
    <property type="entry name" value="S2P-M50_PDZ_RseP-like"/>
    <property type="match status" value="1"/>
</dbReference>
<dbReference type="SUPFAM" id="SSF50156">
    <property type="entry name" value="PDZ domain-like"/>
    <property type="match status" value="1"/>
</dbReference>
<dbReference type="Pfam" id="PF02163">
    <property type="entry name" value="Peptidase_M50"/>
    <property type="match status" value="1"/>
</dbReference>
<keyword evidence="9 11" id="KW-0482">Metalloprotease</keyword>
<evidence type="ECO:0000256" key="4">
    <source>
        <dbReference type="ARBA" id="ARBA00022670"/>
    </source>
</evidence>
<evidence type="ECO:0000256" key="10">
    <source>
        <dbReference type="ARBA" id="ARBA00023136"/>
    </source>
</evidence>
<keyword evidence="10 11" id="KW-0472">Membrane</keyword>
<dbReference type="SMART" id="SM00228">
    <property type="entry name" value="PDZ"/>
    <property type="match status" value="1"/>
</dbReference>
<dbReference type="GO" id="GO:0006508">
    <property type="term" value="P:proteolysis"/>
    <property type="evidence" value="ECO:0007669"/>
    <property type="project" value="UniProtKB-KW"/>
</dbReference>
<dbReference type="EMBL" id="PFSK01000022">
    <property type="protein sequence ID" value="PJC22740.1"/>
    <property type="molecule type" value="Genomic_DNA"/>
</dbReference>
<comment type="caution">
    <text evidence="13">The sequence shown here is derived from an EMBL/GenBank/DDBJ whole genome shotgun (WGS) entry which is preliminary data.</text>
</comment>
<dbReference type="InterPro" id="IPR001478">
    <property type="entry name" value="PDZ"/>
</dbReference>
<evidence type="ECO:0000313" key="14">
    <source>
        <dbReference type="Proteomes" id="UP000228781"/>
    </source>
</evidence>
<keyword evidence="6 11" id="KW-0378">Hydrolase</keyword>
<evidence type="ECO:0000256" key="11">
    <source>
        <dbReference type="RuleBase" id="RU362031"/>
    </source>
</evidence>
<evidence type="ECO:0000313" key="13">
    <source>
        <dbReference type="EMBL" id="PJC22740.1"/>
    </source>
</evidence>
<keyword evidence="4 13" id="KW-0645">Protease</keyword>
<evidence type="ECO:0000256" key="7">
    <source>
        <dbReference type="ARBA" id="ARBA00022833"/>
    </source>
</evidence>
<gene>
    <name evidence="13" type="primary">rseP</name>
    <name evidence="13" type="ORF">CO059_01840</name>
</gene>
<keyword evidence="11" id="KW-0479">Metal-binding</keyword>
<dbReference type="PANTHER" id="PTHR42837:SF2">
    <property type="entry name" value="MEMBRANE METALLOPROTEASE ARASP2, CHLOROPLASTIC-RELATED"/>
    <property type="match status" value="1"/>
</dbReference>
<proteinExistence type="inferred from homology"/>
<protein>
    <recommendedName>
        <fullName evidence="11">Zinc metalloprotease</fullName>
        <ecNumber evidence="11">3.4.24.-</ecNumber>
    </recommendedName>
</protein>
<organism evidence="13 14">
    <name type="scientific">candidate division WWE3 bacterium CG_4_9_14_0_2_um_filter_48_10</name>
    <dbReference type="NCBI Taxonomy" id="1975078"/>
    <lineage>
        <taxon>Bacteria</taxon>
        <taxon>Katanobacteria</taxon>
    </lineage>
</organism>
<evidence type="ECO:0000256" key="2">
    <source>
        <dbReference type="ARBA" id="ARBA00004141"/>
    </source>
</evidence>
<dbReference type="AlphaFoldDB" id="A0A2M8EJ44"/>
<accession>A0A2M8EJ44</accession>
<dbReference type="InterPro" id="IPR004387">
    <property type="entry name" value="Pept_M50_Zn"/>
</dbReference>
<dbReference type="GO" id="GO:0046872">
    <property type="term" value="F:metal ion binding"/>
    <property type="evidence" value="ECO:0007669"/>
    <property type="project" value="UniProtKB-KW"/>
</dbReference>
<dbReference type="InterPro" id="IPR036034">
    <property type="entry name" value="PDZ_sf"/>
</dbReference>
<evidence type="ECO:0000256" key="3">
    <source>
        <dbReference type="ARBA" id="ARBA00007931"/>
    </source>
</evidence>
<evidence type="ECO:0000256" key="6">
    <source>
        <dbReference type="ARBA" id="ARBA00022801"/>
    </source>
</evidence>
<comment type="subcellular location">
    <subcellularLocation>
        <location evidence="2">Membrane</location>
        <topology evidence="2">Multi-pass membrane protein</topology>
    </subcellularLocation>
</comment>